<feature type="non-terminal residue" evidence="3">
    <location>
        <position position="575"/>
    </location>
</feature>
<dbReference type="AlphaFoldDB" id="A0A9E2NR38"/>
<gene>
    <name evidence="3" type="ORF">H9864_06645</name>
</gene>
<sequence>MKAKMYIAKNGFAYRASEDGQSVQFLDTTMHAGWKRSDYMTGKVFKTGRPAQEVMDEEASRNGWQPWEEPEESAAPQSNAVQLAAILADRYKRSGGEMTAEGFKKAMGTGGHADSQGFIDFGCKGVSIRPLGEPETKYTWAKFIKFCKENGLIENPTAAAGTAPQNAPIASDAQSSPCLSSGADVPTEEKTPLNSHCKTGKSPTGHCGAAAYCNEPYECCAPCPNDCNSRCGWISAKEESTPCKPEPAPKPAAAATMAAPAVTPAAETSTTLESAADAAASTPKPSSPDVRTPLSAPASPAEAGAVTHSLSAAAPVSSEVQPLVSSAFDYTGLDRPTVDTLHWAEREICDARRDYVARLAQAVYIAHDALLPVANCDGQRLNNNQHSEKTFIQWCASVGLGKDTAYRLLQVAALLNGSTPEEQAVLEAASPSLLYAAAKPSAPAQLVQAVKEGDITTHKQYQDLLARLRDKEQELASVQQEAALDRKEQEDANAAALRYKAEADRRAQDQQRLEGRIKSLEAQAREAERNLAGAREALTAAKARGDRWKEKAEALEAQAAAPAIEAKVIDPEEVE</sequence>
<reference evidence="3" key="2">
    <citation type="submission" date="2021-04" db="EMBL/GenBank/DDBJ databases">
        <authorList>
            <person name="Gilroy R."/>
        </authorList>
    </citation>
    <scope>NUCLEOTIDE SEQUENCE</scope>
    <source>
        <strain evidence="3">742</strain>
    </source>
</reference>
<protein>
    <submittedName>
        <fullName evidence="3">Uncharacterized protein</fullName>
    </submittedName>
</protein>
<proteinExistence type="predicted"/>
<dbReference type="EMBL" id="JAHLFH010000138">
    <property type="protein sequence ID" value="MBU3820030.1"/>
    <property type="molecule type" value="Genomic_DNA"/>
</dbReference>
<feature type="region of interest" description="Disordered" evidence="2">
    <location>
        <begin position="52"/>
        <end position="77"/>
    </location>
</feature>
<feature type="region of interest" description="Disordered" evidence="2">
    <location>
        <begin position="158"/>
        <end position="198"/>
    </location>
</feature>
<name>A0A9E2NR38_9FIRM</name>
<feature type="coiled-coil region" evidence="1">
    <location>
        <begin position="461"/>
        <end position="558"/>
    </location>
</feature>
<evidence type="ECO:0000256" key="2">
    <source>
        <dbReference type="SAM" id="MobiDB-lite"/>
    </source>
</evidence>
<comment type="caution">
    <text evidence="3">The sequence shown here is derived from an EMBL/GenBank/DDBJ whole genome shotgun (WGS) entry which is preliminary data.</text>
</comment>
<keyword evidence="1" id="KW-0175">Coiled coil</keyword>
<reference evidence="3" key="1">
    <citation type="journal article" date="2021" name="PeerJ">
        <title>Extensive microbial diversity within the chicken gut microbiome revealed by metagenomics and culture.</title>
        <authorList>
            <person name="Gilroy R."/>
            <person name="Ravi A."/>
            <person name="Getino M."/>
            <person name="Pursley I."/>
            <person name="Horton D.L."/>
            <person name="Alikhan N.F."/>
            <person name="Baker D."/>
            <person name="Gharbi K."/>
            <person name="Hall N."/>
            <person name="Watson M."/>
            <person name="Adriaenssens E.M."/>
            <person name="Foster-Nyarko E."/>
            <person name="Jarju S."/>
            <person name="Secka A."/>
            <person name="Antonio M."/>
            <person name="Oren A."/>
            <person name="Chaudhuri R.R."/>
            <person name="La Ragione R."/>
            <person name="Hildebrand F."/>
            <person name="Pallen M.J."/>
        </authorList>
    </citation>
    <scope>NUCLEOTIDE SEQUENCE</scope>
    <source>
        <strain evidence="3">742</strain>
    </source>
</reference>
<evidence type="ECO:0000313" key="4">
    <source>
        <dbReference type="Proteomes" id="UP000824178"/>
    </source>
</evidence>
<evidence type="ECO:0000256" key="1">
    <source>
        <dbReference type="SAM" id="Coils"/>
    </source>
</evidence>
<feature type="region of interest" description="Disordered" evidence="2">
    <location>
        <begin position="238"/>
        <end position="303"/>
    </location>
</feature>
<feature type="compositionally biased region" description="Low complexity" evidence="2">
    <location>
        <begin position="251"/>
        <end position="288"/>
    </location>
</feature>
<accession>A0A9E2NR38</accession>
<dbReference type="Proteomes" id="UP000824178">
    <property type="component" value="Unassembled WGS sequence"/>
</dbReference>
<organism evidence="3 4">
    <name type="scientific">Candidatus Faecalibacterium intestinavium</name>
    <dbReference type="NCBI Taxonomy" id="2838580"/>
    <lineage>
        <taxon>Bacteria</taxon>
        <taxon>Bacillati</taxon>
        <taxon>Bacillota</taxon>
        <taxon>Clostridia</taxon>
        <taxon>Eubacteriales</taxon>
        <taxon>Oscillospiraceae</taxon>
        <taxon>Faecalibacterium</taxon>
    </lineage>
</organism>
<evidence type="ECO:0000313" key="3">
    <source>
        <dbReference type="EMBL" id="MBU3820030.1"/>
    </source>
</evidence>